<gene>
    <name evidence="2" type="ORF">NWE73_16245</name>
</gene>
<feature type="domain" description="Hydantoinase B/oxoprolinase" evidence="1">
    <location>
        <begin position="20"/>
        <end position="469"/>
    </location>
</feature>
<dbReference type="Proteomes" id="UP001152321">
    <property type="component" value="Unassembled WGS sequence"/>
</dbReference>
<evidence type="ECO:0000313" key="2">
    <source>
        <dbReference type="EMBL" id="MDG0817934.1"/>
    </source>
</evidence>
<protein>
    <submittedName>
        <fullName evidence="2">Hydantoinase B/oxoprolinase family protein</fullName>
    </submittedName>
</protein>
<dbReference type="PANTHER" id="PTHR11365:SF23">
    <property type="entry name" value="HYPOTHETICAL 5-OXOPROLINASE (EUROFUNG)-RELATED"/>
    <property type="match status" value="1"/>
</dbReference>
<accession>A0ABT6DM29</accession>
<dbReference type="RefSeq" id="WP_277579410.1">
    <property type="nucleotide sequence ID" value="NZ_JANRMI010000005.1"/>
</dbReference>
<name>A0ABT6DM29_9BACT</name>
<dbReference type="InterPro" id="IPR003692">
    <property type="entry name" value="Hydantoinase_B"/>
</dbReference>
<evidence type="ECO:0000259" key="1">
    <source>
        <dbReference type="Pfam" id="PF02538"/>
    </source>
</evidence>
<organism evidence="2 3">
    <name type="scientific">Bdellovibrio svalbardensis</name>
    <dbReference type="NCBI Taxonomy" id="2972972"/>
    <lineage>
        <taxon>Bacteria</taxon>
        <taxon>Pseudomonadati</taxon>
        <taxon>Bdellovibrionota</taxon>
        <taxon>Bdellovibrionia</taxon>
        <taxon>Bdellovibrionales</taxon>
        <taxon>Pseudobdellovibrionaceae</taxon>
        <taxon>Bdellovibrio</taxon>
    </lineage>
</organism>
<sequence>MSYKVELFHSLLNDFLQGESALITIEGEVLAVRGKHPATYGTLSTAANIVGKYLKLQEGDIAVLNDPYSGGSTLDEMTFIMAVSEDLLWITRRPMTKSIKTGKSIEDEGLRIPPTPLLQNGKVNEVILSAMQAHPACPTDLGGATFADWIKAHFAEMILHAQKLHDTIEATGFEITGELIEEYVELSKNLAHQRISENASGETRVDIVLDSGELLRLNLEIHEGKIKMDFGGTSAAKTIHLTESAAFGTCFHTISRYYGFTEYANSGTFSALQVTKPAGCWLMAKYPASTLKGMTSGVAALQAAIELALTHIHTKREKAMSCYSPLTVQLQNGASHIVVNLQGGKGALASKDGDSAQVENLSIEMIERELPLRVIRADRRQSSGGKGKYSGGRGLIFKVEALEDIEATWLSDLTLHRPRITKNCSHGDPCEISLDSQGTNKVLPVLGTQKILKGDILTLCSGSGGGFGKAE</sequence>
<dbReference type="PANTHER" id="PTHR11365">
    <property type="entry name" value="5-OXOPROLINASE RELATED"/>
    <property type="match status" value="1"/>
</dbReference>
<dbReference type="EMBL" id="JANRMI010000005">
    <property type="protein sequence ID" value="MDG0817934.1"/>
    <property type="molecule type" value="Genomic_DNA"/>
</dbReference>
<proteinExistence type="predicted"/>
<reference evidence="2" key="1">
    <citation type="submission" date="2022-08" db="EMBL/GenBank/DDBJ databases">
        <title>Novel Bdellovibrio Species Isolated from Svalbard: Designation Bdellovibrio svalbardensis.</title>
        <authorList>
            <person name="Mitchell R.J."/>
            <person name="Choi S.Y."/>
        </authorList>
    </citation>
    <scope>NUCLEOTIDE SEQUENCE</scope>
    <source>
        <strain evidence="2">PAP01</strain>
    </source>
</reference>
<evidence type="ECO:0000313" key="3">
    <source>
        <dbReference type="Proteomes" id="UP001152321"/>
    </source>
</evidence>
<comment type="caution">
    <text evidence="2">The sequence shown here is derived from an EMBL/GenBank/DDBJ whole genome shotgun (WGS) entry which is preliminary data.</text>
</comment>
<dbReference type="InterPro" id="IPR045079">
    <property type="entry name" value="Oxoprolinase-like"/>
</dbReference>
<dbReference type="Pfam" id="PF02538">
    <property type="entry name" value="Hydantoinase_B"/>
    <property type="match status" value="1"/>
</dbReference>
<keyword evidence="3" id="KW-1185">Reference proteome</keyword>